<keyword evidence="2" id="KW-1133">Transmembrane helix</keyword>
<dbReference type="InterPro" id="IPR015943">
    <property type="entry name" value="WD40/YVTN_repeat-like_dom_sf"/>
</dbReference>
<dbReference type="EMBL" id="MBUA01000028">
    <property type="protein sequence ID" value="MBC6492616.1"/>
    <property type="molecule type" value="Genomic_DNA"/>
</dbReference>
<accession>A0ABR7MC51</accession>
<dbReference type="Gene3D" id="2.60.40.10">
    <property type="entry name" value="Immunoglobulins"/>
    <property type="match status" value="1"/>
</dbReference>
<dbReference type="Pfam" id="PF07495">
    <property type="entry name" value="Y_Y_Y"/>
    <property type="match status" value="1"/>
</dbReference>
<keyword evidence="6" id="KW-1185">Reference proteome</keyword>
<dbReference type="Pfam" id="PF07730">
    <property type="entry name" value="HisKA_3"/>
    <property type="match status" value="1"/>
</dbReference>
<dbReference type="Gene3D" id="1.20.5.1930">
    <property type="match status" value="1"/>
</dbReference>
<evidence type="ECO:0000259" key="3">
    <source>
        <dbReference type="Pfam" id="PF07495"/>
    </source>
</evidence>
<keyword evidence="2" id="KW-0812">Transmembrane</keyword>
<dbReference type="SUPFAM" id="SSF63829">
    <property type="entry name" value="Calcium-dependent phosphotriesterase"/>
    <property type="match status" value="2"/>
</dbReference>
<organism evidence="5 6">
    <name type="scientific">Flavihumibacter stibioxidans</name>
    <dbReference type="NCBI Taxonomy" id="1834163"/>
    <lineage>
        <taxon>Bacteria</taxon>
        <taxon>Pseudomonadati</taxon>
        <taxon>Bacteroidota</taxon>
        <taxon>Chitinophagia</taxon>
        <taxon>Chitinophagales</taxon>
        <taxon>Chitinophagaceae</taxon>
        <taxon>Flavihumibacter</taxon>
    </lineage>
</organism>
<evidence type="ECO:0000313" key="5">
    <source>
        <dbReference type="EMBL" id="MBC6492616.1"/>
    </source>
</evidence>
<dbReference type="InterPro" id="IPR013783">
    <property type="entry name" value="Ig-like_fold"/>
</dbReference>
<comment type="caution">
    <text evidence="5">The sequence shown here is derived from an EMBL/GenBank/DDBJ whole genome shotgun (WGS) entry which is preliminary data.</text>
</comment>
<evidence type="ECO:0000259" key="4">
    <source>
        <dbReference type="Pfam" id="PF07730"/>
    </source>
</evidence>
<dbReference type="Proteomes" id="UP000765802">
    <property type="component" value="Unassembled WGS sequence"/>
</dbReference>
<keyword evidence="1" id="KW-0597">Phosphoprotein</keyword>
<dbReference type="Pfam" id="PF07494">
    <property type="entry name" value="Reg_prop"/>
    <property type="match status" value="1"/>
</dbReference>
<dbReference type="PANTHER" id="PTHR43547">
    <property type="entry name" value="TWO-COMPONENT HISTIDINE KINASE"/>
    <property type="match status" value="1"/>
</dbReference>
<keyword evidence="2" id="KW-0472">Membrane</keyword>
<proteinExistence type="predicted"/>
<evidence type="ECO:0000313" key="6">
    <source>
        <dbReference type="Proteomes" id="UP000765802"/>
    </source>
</evidence>
<feature type="domain" description="Two component regulator three Y" evidence="3">
    <location>
        <begin position="770"/>
        <end position="825"/>
    </location>
</feature>
<evidence type="ECO:0000256" key="2">
    <source>
        <dbReference type="SAM" id="Phobius"/>
    </source>
</evidence>
<evidence type="ECO:0008006" key="7">
    <source>
        <dbReference type="Google" id="ProtNLM"/>
    </source>
</evidence>
<protein>
    <recommendedName>
        <fullName evidence="7">Two component regulator three Y domain-containing protein</fullName>
    </recommendedName>
</protein>
<dbReference type="InterPro" id="IPR011712">
    <property type="entry name" value="Sig_transdc_His_kin_sub3_dim/P"/>
</dbReference>
<feature type="transmembrane region" description="Helical" evidence="2">
    <location>
        <begin position="833"/>
        <end position="850"/>
    </location>
</feature>
<evidence type="ECO:0000256" key="1">
    <source>
        <dbReference type="ARBA" id="ARBA00022553"/>
    </source>
</evidence>
<gene>
    <name evidence="5" type="ORF">BC349_16255</name>
</gene>
<reference evidence="5 6" key="1">
    <citation type="submission" date="2016-07" db="EMBL/GenBank/DDBJ databases">
        <title>Genome analysis of Flavihumibacter stibioxidans YS-17.</title>
        <authorList>
            <person name="Shi K."/>
            <person name="Han Y."/>
            <person name="Wang G."/>
        </authorList>
    </citation>
    <scope>NUCLEOTIDE SEQUENCE [LARGE SCALE GENOMIC DNA]</scope>
    <source>
        <strain evidence="5 6">YS-17</strain>
    </source>
</reference>
<feature type="domain" description="Signal transduction histidine kinase subgroup 3 dimerisation and phosphoacceptor" evidence="4">
    <location>
        <begin position="865"/>
        <end position="929"/>
    </location>
</feature>
<dbReference type="InterPro" id="IPR011110">
    <property type="entry name" value="Reg_prop"/>
</dbReference>
<dbReference type="InterPro" id="IPR011123">
    <property type="entry name" value="Y_Y_Y"/>
</dbReference>
<dbReference type="PANTHER" id="PTHR43547:SF2">
    <property type="entry name" value="HYBRID SIGNAL TRANSDUCTION HISTIDINE KINASE C"/>
    <property type="match status" value="1"/>
</dbReference>
<name>A0ABR7MC51_9BACT</name>
<sequence>MPHRIKKEHKGSPIQAIPQPITKFSQFIQADLEKILHYRFITFDQENPPALTHFYTCLTALIVFTTCLRAQPPSYLYSHLGKQDGLVSDQLMIVQQDKKGYIWIASHHGIQRFDGHRFLDIRHRPGVPGSIPPGIVYLMAMDKKDRLWLVFGDFKVGYLDVSDLSFHEVNIKFPDKNFDRGIGNIYIDEENNIFLFGYKRTVFTFREKDSIFLRSNSLFRVPKGWNIIHLWQDKQYNYWLGCDSGLAKFNKKTQMLSYAGHNPEKEPVIEKFSKLKVINLLYKEPGGRFWISSWPETGLTIQSYDPATGMVSSWEHVIGAKLKYKYFELRGITTLQDGSTWLAGHNLFARFNPAGSTIDPVPNSSPGENSILFDGVNQLYEDREKNVWICTDKGLYRFNPSAQKFSVIHNRRFGRDTLFSPDVTDLLHSSSGNIYVSTWGSGVFAYDQKFNPVNSLLVKQGINMGELMTWCILERNNGEIWRGQQGGTLVIYDPASQKTRIIRDPVFENSTIRQIAEDRDGNVWCGTQRGYLIKWNAATGQFTVQHKLEGIISRLYLDKTGYLWVCNAINGVYRIRPQTGEIVMNINTLGPDDKKLLANATSDILQYDDSLFAIAANGLNILNLHTGKIKHHNTNNGFPSNEIANFSLDPKGYLWMSSGSGIISFNIRKNKISNYSAMDGIHTNSFSTASVGLLRDGRIVIGTSHDMLVFDPLQVTVEDYTPPKVEISGISLMNKALPVDSVRKSGKLELRHDQNSLILEFTTLTYQNDYGIYYKLVGLDKEWKESGKLKQALFNYLAPGDYTLNVASRKADGQIGQITSLTISVSAPFWRSTWFYSLLALAFAAVLFWLDKQRTSRLENEARMRSAIAGNLHDEVNTTLLNINVLSEIAGMKASTDPEKSKEFIYEIQKKSRNMVIAMKDVLWSIDPANDSMPKTIERFHEVAEAMRNRHGAEVFISTGTSIGHLQLSMKFRHEFIIIFKTAITCLVETMQGKLVRVELDYLKGCLQMKITAPGLKPDMDNEMVSRCISDIKARARTLGTVADTYSNEEGVVFSFKARTGHNGIQKI</sequence>
<dbReference type="Gene3D" id="2.130.10.10">
    <property type="entry name" value="YVTN repeat-like/Quinoprotein amine dehydrogenase"/>
    <property type="match status" value="2"/>
</dbReference>